<dbReference type="InterPro" id="IPR019413">
    <property type="entry name" value="Dsc3_ub-like_dom"/>
</dbReference>
<evidence type="ECO:0000313" key="3">
    <source>
        <dbReference type="EMBL" id="TXT16003.1"/>
    </source>
</evidence>
<feature type="region of interest" description="Disordered" evidence="1">
    <location>
        <begin position="418"/>
        <end position="469"/>
    </location>
</feature>
<feature type="region of interest" description="Disordered" evidence="1">
    <location>
        <begin position="1"/>
        <end position="77"/>
    </location>
</feature>
<dbReference type="GO" id="GO:0044695">
    <property type="term" value="C:Dsc E3 ubiquitin ligase complex"/>
    <property type="evidence" value="ECO:0007669"/>
    <property type="project" value="InterPro"/>
</dbReference>
<dbReference type="AlphaFoldDB" id="A0A7D8Z8L8"/>
<dbReference type="EMBL" id="QKWK01000001">
    <property type="protein sequence ID" value="TXT16003.1"/>
    <property type="molecule type" value="Genomic_DNA"/>
</dbReference>
<sequence length="469" mass="50667">MSSPPQEDQPLLPPGAHLTAAASRSKLQARRYLTQPEGPSSPKSEKARGKQRAVDTSDDDEPDTPAPKAKGKARKPELGRAVTVIFSNEEAGGNLEVWVEDGESVGHVKENIRHLRPSLAGLQLRLIHAGRLLTDGILLLPWLRSLEERVRRQAAGVGGDVGEVLREVGLTDEGADKPAAPEKIYLHCNVGGPQDAGDATPSETAAEEAPAPRRRGFDALLDAGLSPEEVAQMRRQFYESRGEEVPDGLDAGDVNDEHARALEEQWIEGDLTPATATTSTEGMYTSILHGLLIGFLLPLTPWFFFRDPPLPNFFDAEAEATDLRRREEEAQRAEDERRARVHAIAMGLAVPRDESARASADTTGNASPRTPSLLEAIAPAQPPSTAPTDTVSARVSSSPLVGGEVVSSVVFGKRMQVGAGSAGGRETALKSPDWRHPRDYHQRHDGRGALRAHAGMRRREPQSLTLHGM</sequence>
<feature type="compositionally biased region" description="Basic and acidic residues" evidence="1">
    <location>
        <begin position="43"/>
        <end position="55"/>
    </location>
</feature>
<feature type="domain" description="Ubiquitin-like" evidence="2">
    <location>
        <begin position="82"/>
        <end position="139"/>
    </location>
</feature>
<dbReference type="InterPro" id="IPR045226">
    <property type="entry name" value="Dsc3"/>
</dbReference>
<name>A0A7D8Z8L8_VANHU</name>
<dbReference type="GO" id="GO:0005783">
    <property type="term" value="C:endoplasmic reticulum"/>
    <property type="evidence" value="ECO:0007669"/>
    <property type="project" value="TreeGrafter"/>
</dbReference>
<comment type="caution">
    <text evidence="3">The sequence shown here is derived from an EMBL/GenBank/DDBJ whole genome shotgun (WGS) entry which is preliminary data.</text>
</comment>
<gene>
    <name evidence="3" type="ORF">VHUM_00506</name>
</gene>
<dbReference type="Pfam" id="PF10302">
    <property type="entry name" value="Dsc3_N"/>
    <property type="match status" value="1"/>
</dbReference>
<evidence type="ECO:0000256" key="1">
    <source>
        <dbReference type="SAM" id="MobiDB-lite"/>
    </source>
</evidence>
<dbReference type="InterPro" id="IPR000626">
    <property type="entry name" value="Ubiquitin-like_dom"/>
</dbReference>
<protein>
    <recommendedName>
        <fullName evidence="2">Ubiquitin-like domain-containing protein</fullName>
    </recommendedName>
</protein>
<feature type="region of interest" description="Disordered" evidence="1">
    <location>
        <begin position="350"/>
        <end position="370"/>
    </location>
</feature>
<feature type="compositionally biased region" description="Basic and acidic residues" evidence="1">
    <location>
        <begin position="432"/>
        <end position="448"/>
    </location>
</feature>
<feature type="compositionally biased region" description="Polar residues" evidence="1">
    <location>
        <begin position="360"/>
        <end position="370"/>
    </location>
</feature>
<organism evidence="3 4">
    <name type="scientific">Vanrija humicola</name>
    <name type="common">Yeast</name>
    <name type="synonym">Cryptococcus humicola</name>
    <dbReference type="NCBI Taxonomy" id="5417"/>
    <lineage>
        <taxon>Eukaryota</taxon>
        <taxon>Fungi</taxon>
        <taxon>Dikarya</taxon>
        <taxon>Basidiomycota</taxon>
        <taxon>Agaricomycotina</taxon>
        <taxon>Tremellomycetes</taxon>
        <taxon>Trichosporonales</taxon>
        <taxon>Trichosporonaceae</taxon>
        <taxon>Vanrija</taxon>
    </lineage>
</organism>
<accession>A0A7D8Z8L8</accession>
<evidence type="ECO:0000259" key="2">
    <source>
        <dbReference type="PROSITE" id="PS50053"/>
    </source>
</evidence>
<proteinExistence type="predicted"/>
<feature type="compositionally biased region" description="Low complexity" evidence="1">
    <location>
        <begin position="199"/>
        <end position="209"/>
    </location>
</feature>
<dbReference type="Proteomes" id="UP000473826">
    <property type="component" value="Unassembled WGS sequence"/>
</dbReference>
<evidence type="ECO:0000313" key="4">
    <source>
        <dbReference type="Proteomes" id="UP000473826"/>
    </source>
</evidence>
<dbReference type="PANTHER" id="PTHR28049:SF1">
    <property type="entry name" value="DSC E3 UBIQUITIN LIGASE COMPLEX SUBUNIT 3"/>
    <property type="match status" value="1"/>
</dbReference>
<dbReference type="PANTHER" id="PTHR28049">
    <property type="entry name" value="TRANSMEMBRANE PROTEIN YOR223W"/>
    <property type="match status" value="1"/>
</dbReference>
<reference evidence="3 4" key="1">
    <citation type="journal article" date="2019" name="PLoS Genet.">
        <title>Convergent evolution of linked mating-type loci in basidiomycete fungi.</title>
        <authorList>
            <person name="Sun S."/>
            <person name="Coelho M.A."/>
            <person name="Heitman J."/>
            <person name="Nowrousian M."/>
        </authorList>
    </citation>
    <scope>NUCLEOTIDE SEQUENCE [LARGE SCALE GENOMIC DNA]</scope>
    <source>
        <strain evidence="3 4">CBS 4282</strain>
    </source>
</reference>
<dbReference type="Pfam" id="PF13373">
    <property type="entry name" value="Dsc3_C"/>
    <property type="match status" value="1"/>
</dbReference>
<dbReference type="InterPro" id="IPR025390">
    <property type="entry name" value="Dsc3_C"/>
</dbReference>
<keyword evidence="4" id="KW-1185">Reference proteome</keyword>
<dbReference type="PROSITE" id="PS50053">
    <property type="entry name" value="UBIQUITIN_2"/>
    <property type="match status" value="1"/>
</dbReference>
<feature type="region of interest" description="Disordered" evidence="1">
    <location>
        <begin position="192"/>
        <end position="212"/>
    </location>
</feature>
<dbReference type="OrthoDB" id="2556122at2759"/>